<dbReference type="PROSITE" id="PS50109">
    <property type="entry name" value="HIS_KIN"/>
    <property type="match status" value="1"/>
</dbReference>
<feature type="domain" description="Histidine kinase" evidence="13">
    <location>
        <begin position="281"/>
        <end position="493"/>
    </location>
</feature>
<feature type="transmembrane region" description="Helical" evidence="12">
    <location>
        <begin position="46"/>
        <end position="71"/>
    </location>
</feature>
<comment type="caution">
    <text evidence="15">The sequence shown here is derived from an EMBL/GenBank/DDBJ whole genome shotgun (WGS) entry which is preliminary data.</text>
</comment>
<dbReference type="AlphaFoldDB" id="A0A9X1Y6H9"/>
<gene>
    <name evidence="15" type="ORF">M0638_01000</name>
</gene>
<keyword evidence="4" id="KW-0597">Phosphoprotein</keyword>
<keyword evidence="5" id="KW-0808">Transferase</keyword>
<dbReference type="InterPro" id="IPR036890">
    <property type="entry name" value="HATPase_C_sf"/>
</dbReference>
<evidence type="ECO:0000256" key="1">
    <source>
        <dbReference type="ARBA" id="ARBA00000085"/>
    </source>
</evidence>
<dbReference type="Gene3D" id="6.10.340.10">
    <property type="match status" value="1"/>
</dbReference>
<evidence type="ECO:0000256" key="2">
    <source>
        <dbReference type="ARBA" id="ARBA00004370"/>
    </source>
</evidence>
<feature type="region of interest" description="Disordered" evidence="11">
    <location>
        <begin position="1"/>
        <end position="37"/>
    </location>
</feature>
<keyword evidence="9" id="KW-0902">Two-component regulatory system</keyword>
<dbReference type="PANTHER" id="PTHR45436:SF8">
    <property type="entry name" value="HISTIDINE KINASE"/>
    <property type="match status" value="1"/>
</dbReference>
<keyword evidence="10 12" id="KW-0472">Membrane</keyword>
<evidence type="ECO:0000256" key="8">
    <source>
        <dbReference type="ARBA" id="ARBA00022989"/>
    </source>
</evidence>
<dbReference type="CDD" id="cd00082">
    <property type="entry name" value="HisKA"/>
    <property type="match status" value="1"/>
</dbReference>
<dbReference type="InterPro" id="IPR036097">
    <property type="entry name" value="HisK_dim/P_sf"/>
</dbReference>
<dbReference type="InterPro" id="IPR003594">
    <property type="entry name" value="HATPase_dom"/>
</dbReference>
<dbReference type="SMART" id="SM00388">
    <property type="entry name" value="HisKA"/>
    <property type="match status" value="1"/>
</dbReference>
<feature type="compositionally biased region" description="Low complexity" evidence="11">
    <location>
        <begin position="25"/>
        <end position="37"/>
    </location>
</feature>
<evidence type="ECO:0000313" key="15">
    <source>
        <dbReference type="EMBL" id="MCK8782957.1"/>
    </source>
</evidence>
<dbReference type="EMBL" id="JALPRX010000004">
    <property type="protein sequence ID" value="MCK8782957.1"/>
    <property type="molecule type" value="Genomic_DNA"/>
</dbReference>
<dbReference type="SUPFAM" id="SSF158472">
    <property type="entry name" value="HAMP domain-like"/>
    <property type="match status" value="1"/>
</dbReference>
<feature type="transmembrane region" description="Helical" evidence="12">
    <location>
        <begin position="195"/>
        <end position="218"/>
    </location>
</feature>
<evidence type="ECO:0000259" key="14">
    <source>
        <dbReference type="PROSITE" id="PS50885"/>
    </source>
</evidence>
<keyword evidence="8 12" id="KW-1133">Transmembrane helix</keyword>
<dbReference type="Proteomes" id="UP001139516">
    <property type="component" value="Unassembled WGS sequence"/>
</dbReference>
<evidence type="ECO:0000256" key="9">
    <source>
        <dbReference type="ARBA" id="ARBA00023012"/>
    </source>
</evidence>
<dbReference type="Pfam" id="PF02518">
    <property type="entry name" value="HATPase_c"/>
    <property type="match status" value="1"/>
</dbReference>
<dbReference type="GO" id="GO:0005886">
    <property type="term" value="C:plasma membrane"/>
    <property type="evidence" value="ECO:0007669"/>
    <property type="project" value="TreeGrafter"/>
</dbReference>
<dbReference type="InterPro" id="IPR050428">
    <property type="entry name" value="TCS_sensor_his_kinase"/>
</dbReference>
<dbReference type="SMART" id="SM00304">
    <property type="entry name" value="HAMP"/>
    <property type="match status" value="1"/>
</dbReference>
<feature type="compositionally biased region" description="Pro residues" evidence="11">
    <location>
        <begin position="1"/>
        <end position="24"/>
    </location>
</feature>
<comment type="subcellular location">
    <subcellularLocation>
        <location evidence="2">Membrane</location>
    </subcellularLocation>
</comment>
<evidence type="ECO:0000256" key="3">
    <source>
        <dbReference type="ARBA" id="ARBA00012438"/>
    </source>
</evidence>
<dbReference type="InterPro" id="IPR005467">
    <property type="entry name" value="His_kinase_dom"/>
</dbReference>
<dbReference type="PRINTS" id="PR00344">
    <property type="entry name" value="BCTRLSENSOR"/>
</dbReference>
<evidence type="ECO:0000256" key="7">
    <source>
        <dbReference type="ARBA" id="ARBA00022777"/>
    </source>
</evidence>
<dbReference type="EC" id="2.7.13.3" evidence="3"/>
<dbReference type="PANTHER" id="PTHR45436">
    <property type="entry name" value="SENSOR HISTIDINE KINASE YKOH"/>
    <property type="match status" value="1"/>
</dbReference>
<dbReference type="GO" id="GO:0000155">
    <property type="term" value="F:phosphorelay sensor kinase activity"/>
    <property type="evidence" value="ECO:0007669"/>
    <property type="project" value="InterPro"/>
</dbReference>
<dbReference type="InterPro" id="IPR003661">
    <property type="entry name" value="HisK_dim/P_dom"/>
</dbReference>
<evidence type="ECO:0000256" key="11">
    <source>
        <dbReference type="SAM" id="MobiDB-lite"/>
    </source>
</evidence>
<evidence type="ECO:0000256" key="10">
    <source>
        <dbReference type="ARBA" id="ARBA00023136"/>
    </source>
</evidence>
<dbReference type="CDD" id="cd06225">
    <property type="entry name" value="HAMP"/>
    <property type="match status" value="1"/>
</dbReference>
<evidence type="ECO:0000313" key="16">
    <source>
        <dbReference type="Proteomes" id="UP001139516"/>
    </source>
</evidence>
<reference evidence="15" key="1">
    <citation type="submission" date="2022-04" db="EMBL/GenBank/DDBJ databases">
        <title>Roseomonas acroporae sp. nov., isolated from coral Acropora digitifera.</title>
        <authorList>
            <person name="Sun H."/>
        </authorList>
    </citation>
    <scope>NUCLEOTIDE SEQUENCE</scope>
    <source>
        <strain evidence="15">NAR14</strain>
    </source>
</reference>
<dbReference type="SUPFAM" id="SSF55874">
    <property type="entry name" value="ATPase domain of HSP90 chaperone/DNA topoisomerase II/histidine kinase"/>
    <property type="match status" value="1"/>
</dbReference>
<sequence>MSGGAPPPMDGTSPRRPPADPPSPAGTEPAAPGAGGRASPLLPRSFALRVALASAAAVFLVCLLGFGLATLRAQIRLESRLRDHADSSLQQELASYMPPTLKQALGQAELVDEVARHNVNPKLLFRAALWTAEGALLLGPLPGAATGFTDCRSLLPAGGPPLRACGLAFPAIEGRPRPLILVAAMEVTRIEDDPLWPLTLLLLGLAAAPAAAGVGFAYSRRLERRLAAVTGEARAVMAGDLARRLPLQGTGDEIDRLVGTVNVMLARIEALVRDLREVTDNIAHDLRSPLARTRQMLEAALRRARDPEADSATLARAVAETDAVLATFAALLRIARVEAGLRQAPPRAVALSALVGFLGETYEAVAEERDRVLALDVAPGITVPGDTALLREAVTNLLENALLHGGRRLCLSLSRDAAGGAVLAMRDDGPGIPAGERAKVLQRFYRLDRSRNTPGTGLGLALVAATARLHGASLTLGDAGPGLVVTLRFPAAG</sequence>
<dbReference type="InterPro" id="IPR003660">
    <property type="entry name" value="HAMP_dom"/>
</dbReference>
<evidence type="ECO:0000256" key="4">
    <source>
        <dbReference type="ARBA" id="ARBA00022553"/>
    </source>
</evidence>
<keyword evidence="6 12" id="KW-0812">Transmembrane</keyword>
<evidence type="ECO:0000259" key="13">
    <source>
        <dbReference type="PROSITE" id="PS50109"/>
    </source>
</evidence>
<dbReference type="RefSeq" id="WP_248665086.1">
    <property type="nucleotide sequence ID" value="NZ_JALPRX010000004.1"/>
</dbReference>
<keyword evidence="16" id="KW-1185">Reference proteome</keyword>
<evidence type="ECO:0000256" key="6">
    <source>
        <dbReference type="ARBA" id="ARBA00022692"/>
    </source>
</evidence>
<evidence type="ECO:0000256" key="5">
    <source>
        <dbReference type="ARBA" id="ARBA00022679"/>
    </source>
</evidence>
<keyword evidence="7 15" id="KW-0418">Kinase</keyword>
<dbReference type="Pfam" id="PF00672">
    <property type="entry name" value="HAMP"/>
    <property type="match status" value="1"/>
</dbReference>
<dbReference type="SMART" id="SM00387">
    <property type="entry name" value="HATPase_c"/>
    <property type="match status" value="1"/>
</dbReference>
<evidence type="ECO:0000256" key="12">
    <source>
        <dbReference type="SAM" id="Phobius"/>
    </source>
</evidence>
<protein>
    <recommendedName>
        <fullName evidence="3">histidine kinase</fullName>
        <ecNumber evidence="3">2.7.13.3</ecNumber>
    </recommendedName>
</protein>
<organism evidence="15 16">
    <name type="scientific">Roseomonas acroporae</name>
    <dbReference type="NCBI Taxonomy" id="2937791"/>
    <lineage>
        <taxon>Bacteria</taxon>
        <taxon>Pseudomonadati</taxon>
        <taxon>Pseudomonadota</taxon>
        <taxon>Alphaproteobacteria</taxon>
        <taxon>Acetobacterales</taxon>
        <taxon>Roseomonadaceae</taxon>
        <taxon>Roseomonas</taxon>
    </lineage>
</organism>
<dbReference type="SUPFAM" id="SSF47384">
    <property type="entry name" value="Homodimeric domain of signal transducing histidine kinase"/>
    <property type="match status" value="1"/>
</dbReference>
<comment type="catalytic activity">
    <reaction evidence="1">
        <text>ATP + protein L-histidine = ADP + protein N-phospho-L-histidine.</text>
        <dbReference type="EC" id="2.7.13.3"/>
    </reaction>
</comment>
<proteinExistence type="predicted"/>
<accession>A0A9X1Y6H9</accession>
<dbReference type="Gene3D" id="3.30.565.10">
    <property type="entry name" value="Histidine kinase-like ATPase, C-terminal domain"/>
    <property type="match status" value="1"/>
</dbReference>
<feature type="domain" description="HAMP" evidence="14">
    <location>
        <begin position="220"/>
        <end position="273"/>
    </location>
</feature>
<dbReference type="PROSITE" id="PS50885">
    <property type="entry name" value="HAMP"/>
    <property type="match status" value="1"/>
</dbReference>
<dbReference type="Gene3D" id="1.10.287.130">
    <property type="match status" value="1"/>
</dbReference>
<dbReference type="InterPro" id="IPR004358">
    <property type="entry name" value="Sig_transdc_His_kin-like_C"/>
</dbReference>
<name>A0A9X1Y6H9_9PROT</name>